<evidence type="ECO:0000313" key="3">
    <source>
        <dbReference type="Proteomes" id="UP000198318"/>
    </source>
</evidence>
<feature type="transmembrane region" description="Helical" evidence="1">
    <location>
        <begin position="86"/>
        <end position="105"/>
    </location>
</feature>
<name>A0A239KZT5_9ACTN</name>
<dbReference type="EMBL" id="FZOR01000020">
    <property type="protein sequence ID" value="SNT23585.1"/>
    <property type="molecule type" value="Genomic_DNA"/>
</dbReference>
<evidence type="ECO:0000313" key="2">
    <source>
        <dbReference type="EMBL" id="SNT23585.1"/>
    </source>
</evidence>
<proteinExistence type="predicted"/>
<feature type="transmembrane region" description="Helical" evidence="1">
    <location>
        <begin position="211"/>
        <end position="230"/>
    </location>
</feature>
<accession>A0A239KZT5</accession>
<feature type="transmembrane region" description="Helical" evidence="1">
    <location>
        <begin position="158"/>
        <end position="176"/>
    </location>
</feature>
<evidence type="ECO:0000256" key="1">
    <source>
        <dbReference type="SAM" id="Phobius"/>
    </source>
</evidence>
<organism evidence="2 3">
    <name type="scientific">Actinomadura meyerae</name>
    <dbReference type="NCBI Taxonomy" id="240840"/>
    <lineage>
        <taxon>Bacteria</taxon>
        <taxon>Bacillati</taxon>
        <taxon>Actinomycetota</taxon>
        <taxon>Actinomycetes</taxon>
        <taxon>Streptosporangiales</taxon>
        <taxon>Thermomonosporaceae</taxon>
        <taxon>Actinomadura</taxon>
    </lineage>
</organism>
<feature type="transmembrane region" description="Helical" evidence="1">
    <location>
        <begin position="126"/>
        <end position="146"/>
    </location>
</feature>
<sequence length="237" mass="25650">MIGTHGWTLHSWAILLHIVLFAYWLGGDLGVFYSSRFILKPELSTEARGVAVKIMHVVDMSPRICLVLFLPSGITLMAADELGRDIFGGWRLAVVWVLALVWLWLVIADYRRRPGRFGDLVHRADLIVRGALIAGLLGAAGYTFLADEPFGVTSNPKWLAGKVAAYALCIAAGLMIRVKLKPFGAAWGTLLAKGSDPAVERDIRGAVQGSIPYVLAIWTLVVVAALLGVVKPGSTAY</sequence>
<gene>
    <name evidence="2" type="ORF">SAMN05443665_102053</name>
</gene>
<protein>
    <recommendedName>
        <fullName evidence="4">Copper resistance protein D</fullName>
    </recommendedName>
</protein>
<keyword evidence="1" id="KW-1133">Transmembrane helix</keyword>
<keyword evidence="1" id="KW-0812">Transmembrane</keyword>
<dbReference type="AlphaFoldDB" id="A0A239KZT5"/>
<reference evidence="2 3" key="1">
    <citation type="submission" date="2017-06" db="EMBL/GenBank/DDBJ databases">
        <authorList>
            <person name="Kim H.J."/>
            <person name="Triplett B.A."/>
        </authorList>
    </citation>
    <scope>NUCLEOTIDE SEQUENCE [LARGE SCALE GENOMIC DNA]</scope>
    <source>
        <strain evidence="2 3">DSM 44715</strain>
    </source>
</reference>
<dbReference type="Proteomes" id="UP000198318">
    <property type="component" value="Unassembled WGS sequence"/>
</dbReference>
<feature type="transmembrane region" description="Helical" evidence="1">
    <location>
        <begin position="12"/>
        <end position="33"/>
    </location>
</feature>
<dbReference type="RefSeq" id="WP_245868930.1">
    <property type="nucleotide sequence ID" value="NZ_FZOR01000020.1"/>
</dbReference>
<evidence type="ECO:0008006" key="4">
    <source>
        <dbReference type="Google" id="ProtNLM"/>
    </source>
</evidence>
<keyword evidence="3" id="KW-1185">Reference proteome</keyword>
<keyword evidence="1" id="KW-0472">Membrane</keyword>